<keyword evidence="1" id="KW-0175">Coiled coil</keyword>
<proteinExistence type="predicted"/>
<reference evidence="3" key="1">
    <citation type="submission" date="2022-07" db="EMBL/GenBank/DDBJ databases">
        <title>Characterization of the Novel Bacterium Alteromonas immobilis LMIT006 and Alteromonas gregis LMIT007.</title>
        <authorList>
            <person name="Lin X."/>
        </authorList>
    </citation>
    <scope>NUCLEOTIDE SEQUENCE</scope>
    <source>
        <strain evidence="3">LMIT007</strain>
    </source>
</reference>
<feature type="coiled-coil region" evidence="1">
    <location>
        <begin position="64"/>
        <end position="91"/>
    </location>
</feature>
<dbReference type="Proteomes" id="UP001165413">
    <property type="component" value="Unassembled WGS sequence"/>
</dbReference>
<keyword evidence="2" id="KW-1133">Transmembrane helix</keyword>
<evidence type="ECO:0000313" key="4">
    <source>
        <dbReference type="Proteomes" id="UP001165413"/>
    </source>
</evidence>
<protein>
    <submittedName>
        <fullName evidence="3">Uncharacterized protein</fullName>
    </submittedName>
</protein>
<organism evidence="3 4">
    <name type="scientific">Opacimonas viscosa</name>
    <dbReference type="NCBI Taxonomy" id="2961944"/>
    <lineage>
        <taxon>Bacteria</taxon>
        <taxon>Pseudomonadati</taxon>
        <taxon>Pseudomonadota</taxon>
        <taxon>Gammaproteobacteria</taxon>
        <taxon>Alteromonadales</taxon>
        <taxon>Alteromonadaceae</taxon>
        <taxon>Opacimonas</taxon>
    </lineage>
</organism>
<sequence length="112" mass="13010">MKHLIYPNDVLCIKKYLKHHTMPTNIVLKEEENTMDMTAIAIVAIIAWMIVSIVEASKKGQKKQQETQQERNESRQEIAELKARIEVLEKIVTDDKYTLNQEFANLKKNNVA</sequence>
<dbReference type="RefSeq" id="WP_254098487.1">
    <property type="nucleotide sequence ID" value="NZ_JANATA010000002.1"/>
</dbReference>
<keyword evidence="2" id="KW-0812">Transmembrane</keyword>
<evidence type="ECO:0000313" key="3">
    <source>
        <dbReference type="EMBL" id="MCP3427787.1"/>
    </source>
</evidence>
<keyword evidence="2" id="KW-0472">Membrane</keyword>
<evidence type="ECO:0000256" key="1">
    <source>
        <dbReference type="SAM" id="Coils"/>
    </source>
</evidence>
<evidence type="ECO:0000256" key="2">
    <source>
        <dbReference type="SAM" id="Phobius"/>
    </source>
</evidence>
<gene>
    <name evidence="3" type="ORF">NLF92_02385</name>
</gene>
<keyword evidence="4" id="KW-1185">Reference proteome</keyword>
<dbReference type="AlphaFoldDB" id="A0AA41X0S6"/>
<name>A0AA41X0S6_9ALTE</name>
<comment type="caution">
    <text evidence="3">The sequence shown here is derived from an EMBL/GenBank/DDBJ whole genome shotgun (WGS) entry which is preliminary data.</text>
</comment>
<dbReference type="EMBL" id="JANATA010000002">
    <property type="protein sequence ID" value="MCP3427787.1"/>
    <property type="molecule type" value="Genomic_DNA"/>
</dbReference>
<feature type="transmembrane region" description="Helical" evidence="2">
    <location>
        <begin position="37"/>
        <end position="54"/>
    </location>
</feature>
<accession>A0AA41X0S6</accession>